<comment type="caution">
    <text evidence="3">The sequence shown here is derived from an EMBL/GenBank/DDBJ whole genome shotgun (WGS) entry which is preliminary data.</text>
</comment>
<dbReference type="Pfam" id="PF18137">
    <property type="entry name" value="WHD_ORC"/>
    <property type="match status" value="1"/>
</dbReference>
<feature type="compositionally biased region" description="Low complexity" evidence="1">
    <location>
        <begin position="376"/>
        <end position="386"/>
    </location>
</feature>
<feature type="compositionally biased region" description="Acidic residues" evidence="1">
    <location>
        <begin position="56"/>
        <end position="66"/>
    </location>
</feature>
<evidence type="ECO:0000259" key="2">
    <source>
        <dbReference type="Pfam" id="PF18137"/>
    </source>
</evidence>
<feature type="domain" description="Origin recognition complex subunit 3 winged helix C-terminal" evidence="2">
    <location>
        <begin position="588"/>
        <end position="739"/>
    </location>
</feature>
<feature type="region of interest" description="Disordered" evidence="1">
    <location>
        <begin position="374"/>
        <end position="394"/>
    </location>
</feature>
<dbReference type="InterPro" id="IPR040855">
    <property type="entry name" value="ORC_WH_C"/>
</dbReference>
<protein>
    <recommendedName>
        <fullName evidence="2">Origin recognition complex subunit 3 winged helix C-terminal domain-containing protein</fullName>
    </recommendedName>
</protein>
<organism evidence="3 4">
    <name type="scientific">Astrephomene gubernaculifera</name>
    <dbReference type="NCBI Taxonomy" id="47775"/>
    <lineage>
        <taxon>Eukaryota</taxon>
        <taxon>Viridiplantae</taxon>
        <taxon>Chlorophyta</taxon>
        <taxon>core chlorophytes</taxon>
        <taxon>Chlorophyceae</taxon>
        <taxon>CS clade</taxon>
        <taxon>Chlamydomonadales</taxon>
        <taxon>Astrephomenaceae</taxon>
        <taxon>Astrephomene</taxon>
    </lineage>
</organism>
<dbReference type="PANTHER" id="PTHR12748">
    <property type="entry name" value="ORIGIN RECOGNITION COMPLEX SUBUNIT 3"/>
    <property type="match status" value="1"/>
</dbReference>
<feature type="region of interest" description="Disordered" evidence="1">
    <location>
        <begin position="422"/>
        <end position="477"/>
    </location>
</feature>
<accession>A0AAD3HQT7</accession>
<feature type="region of interest" description="Disordered" evidence="1">
    <location>
        <begin position="32"/>
        <end position="133"/>
    </location>
</feature>
<dbReference type="GO" id="GO:0005656">
    <property type="term" value="C:nuclear pre-replicative complex"/>
    <property type="evidence" value="ECO:0007669"/>
    <property type="project" value="TreeGrafter"/>
</dbReference>
<sequence length="747" mass="75631">QAALLEAHEQHFRREPLAPLALLPLLQRAEEVAEEAAAAAAAAARRGRKRAGDDSSSSDEDSDSSGEGDGKKSGGRGKGNRPSSPSSSSSSSYVSVASKEDEGMEVQGAEDAATSGDAGGGGGAAGSSRPGGVAAATAMDDAWLERRVRQHRERLTAAVAELPAEVVKAAAAAVKTAAAASGAAAAAPSGRTTAAEATAVVCDAVTEAFSALSSWRLGLQWLAVLAEGTGAPKQMGGQRYSLPALYIAAASPRFWTSSVAAAAAAIAAAGAAAGGLRAPPAAASLSLGEILIGGVLGPAPSAAAAGAAGSSAAGGAGGASRAALRNLSEEDLELLLGDLSALAREALLRGWMPSAGVMRASRGLEELRRRHRLERAAQQQQQQQAGGVEGDDTSPVRRRLAAQGLTSPPTAVKMQSMLERLGGLNPIPAPKLLQPNDDSSNPQPQQQQQQPAATGAAAGRRGAAAAAGSGSGGAHAAALKLPSSGMTQTKRQRDQALLAAVQQQRAAAAAAGSAAAAGAGAGSGSGGACSSAAAGSGSLAEAAVEVLWGALRELLGACPFRLPGASVFTFRDAPGLQRRLVGAPSLALHTALAQPELVLQELVPGVHAGQEDAALAYQLLVGCREGADLRDWLADFCAASGLGRMQDVQDEQEEEPEAPDADAQGDRPMGRSRHSRRRQAPRKRKAAPKQEMVLALDGPQAEAAVDALACRFEQAVRELEAVGLCRFTKRRKGLYVLRTYFPPETVA</sequence>
<feature type="compositionally biased region" description="Acidic residues" evidence="1">
    <location>
        <begin position="648"/>
        <end position="660"/>
    </location>
</feature>
<feature type="non-terminal residue" evidence="3">
    <location>
        <position position="747"/>
    </location>
</feature>
<proteinExistence type="predicted"/>
<feature type="compositionally biased region" description="Low complexity" evidence="1">
    <location>
        <begin position="35"/>
        <end position="44"/>
    </location>
</feature>
<reference evidence="3 4" key="1">
    <citation type="journal article" date="2021" name="Sci. Rep.">
        <title>Genome sequencing of the multicellular alga Astrephomene provides insights into convergent evolution of germ-soma differentiation.</title>
        <authorList>
            <person name="Yamashita S."/>
            <person name="Yamamoto K."/>
            <person name="Matsuzaki R."/>
            <person name="Suzuki S."/>
            <person name="Yamaguchi H."/>
            <person name="Hirooka S."/>
            <person name="Minakuchi Y."/>
            <person name="Miyagishima S."/>
            <person name="Kawachi M."/>
            <person name="Toyoda A."/>
            <person name="Nozaki H."/>
        </authorList>
    </citation>
    <scope>NUCLEOTIDE SEQUENCE [LARGE SCALE GENOMIC DNA]</scope>
    <source>
        <strain evidence="3 4">NIES-4017</strain>
    </source>
</reference>
<dbReference type="PANTHER" id="PTHR12748:SF0">
    <property type="entry name" value="ORIGIN RECOGNITION COMPLEX SUBUNIT 3"/>
    <property type="match status" value="1"/>
</dbReference>
<feature type="compositionally biased region" description="Basic residues" evidence="1">
    <location>
        <begin position="670"/>
        <end position="687"/>
    </location>
</feature>
<keyword evidence="4" id="KW-1185">Reference proteome</keyword>
<evidence type="ECO:0000256" key="1">
    <source>
        <dbReference type="SAM" id="MobiDB-lite"/>
    </source>
</evidence>
<dbReference type="GO" id="GO:0031261">
    <property type="term" value="C:DNA replication preinitiation complex"/>
    <property type="evidence" value="ECO:0007669"/>
    <property type="project" value="TreeGrafter"/>
</dbReference>
<evidence type="ECO:0000313" key="4">
    <source>
        <dbReference type="Proteomes" id="UP001054857"/>
    </source>
</evidence>
<dbReference type="EMBL" id="BMAR01000028">
    <property type="protein sequence ID" value="GFR49235.1"/>
    <property type="molecule type" value="Genomic_DNA"/>
</dbReference>
<gene>
    <name evidence="3" type="ORF">Agub_g11234</name>
</gene>
<dbReference type="GO" id="GO:0005664">
    <property type="term" value="C:nuclear origin of replication recognition complex"/>
    <property type="evidence" value="ECO:0007669"/>
    <property type="project" value="InterPro"/>
</dbReference>
<dbReference type="GO" id="GO:0006270">
    <property type="term" value="P:DNA replication initiation"/>
    <property type="evidence" value="ECO:0007669"/>
    <property type="project" value="TreeGrafter"/>
</dbReference>
<dbReference type="GO" id="GO:0003688">
    <property type="term" value="F:DNA replication origin binding"/>
    <property type="evidence" value="ECO:0007669"/>
    <property type="project" value="TreeGrafter"/>
</dbReference>
<dbReference type="Proteomes" id="UP001054857">
    <property type="component" value="Unassembled WGS sequence"/>
</dbReference>
<dbReference type="InterPro" id="IPR020795">
    <property type="entry name" value="ORC3"/>
</dbReference>
<feature type="compositionally biased region" description="Low complexity" evidence="1">
    <location>
        <begin position="80"/>
        <end position="92"/>
    </location>
</feature>
<feature type="compositionally biased region" description="Low complexity" evidence="1">
    <location>
        <begin position="443"/>
        <end position="477"/>
    </location>
</feature>
<dbReference type="AlphaFoldDB" id="A0AAD3HQT7"/>
<evidence type="ECO:0000313" key="3">
    <source>
        <dbReference type="EMBL" id="GFR49235.1"/>
    </source>
</evidence>
<name>A0AAD3HQT7_9CHLO</name>
<feature type="region of interest" description="Disordered" evidence="1">
    <location>
        <begin position="645"/>
        <end position="690"/>
    </location>
</feature>